<sequence length="496" mass="52229">MSDGTAASFAEGSAPDQASSTPLHMLDAGAQARLVREGGVTATRLVEASLARIDAVNPAVNAIVRRMDDEALAAAAAADRAVAEGRPLGPLHGVPVTIKINIDQQGHPTDNGTAVYRDLIAPADNPVVANLKRAGAIVVGRTNAPVYSMRWFTDNTLHGPTYNPWHRDLTVGGSSGGAAASVATGMVAIAHGNDIGGSVRFPAMCNGLVGLRPSYGRVPSFNATAKGGGSVAAQLMAVQGPLARTVRDTETAFRAMAVPHVDDPRTRPMVADHPAVPRRAAVVSTAGWPDCHPAVRDAVDRAATALAAAGWAVEEVVPPALDEIHDMWAEICIPDIMTLLAPAIAAAGDENIRVAVDYWQRAWPRELTPGDALAAVARRHGMLRLWQRFFETWPVLVMPVSLEPAFHRLADVRSPEEARRIMRAQGPLMVISVLGLPGLSVPTGLAGFNVEGHEVTMPTGVQLVAAPEREDLCFAAGRDVEAAMPRLGVVDPRPGF</sequence>
<dbReference type="Proteomes" id="UP000075787">
    <property type="component" value="Unassembled WGS sequence"/>
</dbReference>
<evidence type="ECO:0000313" key="5">
    <source>
        <dbReference type="Proteomes" id="UP000075787"/>
    </source>
</evidence>
<dbReference type="OrthoDB" id="9811471at2"/>
<dbReference type="AlphaFoldDB" id="A0A162LGF0"/>
<protein>
    <submittedName>
        <fullName evidence="4">Amidase</fullName>
    </submittedName>
</protein>
<dbReference type="Pfam" id="PF01425">
    <property type="entry name" value="Amidase"/>
    <property type="match status" value="1"/>
</dbReference>
<dbReference type="SUPFAM" id="SSF75304">
    <property type="entry name" value="Amidase signature (AS) enzymes"/>
    <property type="match status" value="1"/>
</dbReference>
<dbReference type="PROSITE" id="PS00571">
    <property type="entry name" value="AMIDASES"/>
    <property type="match status" value="1"/>
</dbReference>
<dbReference type="NCBIfam" id="NF005687">
    <property type="entry name" value="PRK07487.1"/>
    <property type="match status" value="1"/>
</dbReference>
<feature type="domain" description="Amidase" evidence="3">
    <location>
        <begin position="45"/>
        <end position="473"/>
    </location>
</feature>
<dbReference type="InterPro" id="IPR023631">
    <property type="entry name" value="Amidase_dom"/>
</dbReference>
<organism evidence="4 5">
    <name type="scientific">Tistrella mobilis</name>
    <dbReference type="NCBI Taxonomy" id="171437"/>
    <lineage>
        <taxon>Bacteria</taxon>
        <taxon>Pseudomonadati</taxon>
        <taxon>Pseudomonadota</taxon>
        <taxon>Alphaproteobacteria</taxon>
        <taxon>Geminicoccales</taxon>
        <taxon>Geminicoccaceae</taxon>
        <taxon>Tistrella</taxon>
    </lineage>
</organism>
<dbReference type="GeneID" id="97238929"/>
<dbReference type="Gene3D" id="3.90.1300.10">
    <property type="entry name" value="Amidase signature (AS) domain"/>
    <property type="match status" value="1"/>
</dbReference>
<reference evidence="4 5" key="1">
    <citation type="submission" date="2015-12" db="EMBL/GenBank/DDBJ databases">
        <title>Genome sequence of Tistrella mobilis MCCC 1A02139.</title>
        <authorList>
            <person name="Lu L."/>
            <person name="Lai Q."/>
            <person name="Shao Z."/>
            <person name="Qian P."/>
        </authorList>
    </citation>
    <scope>NUCLEOTIDE SEQUENCE [LARGE SCALE GENOMIC DNA]</scope>
    <source>
        <strain evidence="4 5">MCCC 1A02139</strain>
    </source>
</reference>
<gene>
    <name evidence="4" type="ORF">AUP44_24620</name>
</gene>
<comment type="caution">
    <text evidence="4">The sequence shown here is derived from an EMBL/GenBank/DDBJ whole genome shotgun (WGS) entry which is preliminary data.</text>
</comment>
<name>A0A162LGF0_9PROT</name>
<dbReference type="EMBL" id="LPZR01000078">
    <property type="protein sequence ID" value="KYO54867.1"/>
    <property type="molecule type" value="Genomic_DNA"/>
</dbReference>
<evidence type="ECO:0000259" key="3">
    <source>
        <dbReference type="Pfam" id="PF01425"/>
    </source>
</evidence>
<dbReference type="PANTHER" id="PTHR11895:SF7">
    <property type="entry name" value="GLUTAMYL-TRNA(GLN) AMIDOTRANSFERASE SUBUNIT A, MITOCHONDRIAL"/>
    <property type="match status" value="1"/>
</dbReference>
<proteinExistence type="inferred from homology"/>
<feature type="region of interest" description="Disordered" evidence="2">
    <location>
        <begin position="1"/>
        <end position="21"/>
    </location>
</feature>
<dbReference type="InterPro" id="IPR036928">
    <property type="entry name" value="AS_sf"/>
</dbReference>
<dbReference type="InterPro" id="IPR000120">
    <property type="entry name" value="Amidase"/>
</dbReference>
<accession>A0A162LGF0</accession>
<evidence type="ECO:0000256" key="1">
    <source>
        <dbReference type="ARBA" id="ARBA00009199"/>
    </source>
</evidence>
<comment type="similarity">
    <text evidence="1">Belongs to the amidase family.</text>
</comment>
<evidence type="ECO:0000313" key="4">
    <source>
        <dbReference type="EMBL" id="KYO54867.1"/>
    </source>
</evidence>
<dbReference type="RefSeq" id="WP_062762649.1">
    <property type="nucleotide sequence ID" value="NZ_CP121042.1"/>
</dbReference>
<dbReference type="GO" id="GO:0003824">
    <property type="term" value="F:catalytic activity"/>
    <property type="evidence" value="ECO:0007669"/>
    <property type="project" value="InterPro"/>
</dbReference>
<dbReference type="InterPro" id="IPR020556">
    <property type="entry name" value="Amidase_CS"/>
</dbReference>
<dbReference type="PANTHER" id="PTHR11895">
    <property type="entry name" value="TRANSAMIDASE"/>
    <property type="match status" value="1"/>
</dbReference>
<evidence type="ECO:0000256" key="2">
    <source>
        <dbReference type="SAM" id="MobiDB-lite"/>
    </source>
</evidence>